<dbReference type="RefSeq" id="WP_265681829.1">
    <property type="nucleotide sequence ID" value="NZ_CP120863.1"/>
</dbReference>
<dbReference type="PANTHER" id="PTHR42663:SF6">
    <property type="entry name" value="HYDROLASE C777.06C-RELATED"/>
    <property type="match status" value="1"/>
</dbReference>
<accession>A0ABY8EX47</accession>
<protein>
    <submittedName>
        <fullName evidence="2">MBL fold metallo-hydrolase</fullName>
    </submittedName>
</protein>
<dbReference type="SUPFAM" id="SSF56281">
    <property type="entry name" value="Metallo-hydrolase/oxidoreductase"/>
    <property type="match status" value="1"/>
</dbReference>
<dbReference type="CDD" id="cd16279">
    <property type="entry name" value="metallo-hydrolase-like_MBL-fold"/>
    <property type="match status" value="1"/>
</dbReference>
<organism evidence="2 3">
    <name type="scientific">Roseibium porphyridii</name>
    <dbReference type="NCBI Taxonomy" id="2866279"/>
    <lineage>
        <taxon>Bacteria</taxon>
        <taxon>Pseudomonadati</taxon>
        <taxon>Pseudomonadota</taxon>
        <taxon>Alphaproteobacteria</taxon>
        <taxon>Hyphomicrobiales</taxon>
        <taxon>Stappiaceae</taxon>
        <taxon>Roseibium</taxon>
    </lineage>
</organism>
<reference evidence="2 3" key="1">
    <citation type="submission" date="2023-03" db="EMBL/GenBank/DDBJ databases">
        <title>Roseibium porphyridii sp. nov. and Roseibium rhodosorbium sp. nov. isolated from marine algae, Porphyridium cruentum and Rhodosorus marinus, respectively.</title>
        <authorList>
            <person name="Lee M.W."/>
            <person name="Choi B.J."/>
            <person name="Lee J.K."/>
            <person name="Choi D.G."/>
            <person name="Baek J.H."/>
            <person name="Bayburt H."/>
            <person name="Kim J.M."/>
            <person name="Han D.M."/>
            <person name="Kim K.H."/>
            <person name="Jeon C.O."/>
        </authorList>
    </citation>
    <scope>NUCLEOTIDE SEQUENCE [LARGE SCALE GENOMIC DNA]</scope>
    <source>
        <strain evidence="2 3">KMA01</strain>
    </source>
</reference>
<name>A0ABY8EX47_9HYPH</name>
<dbReference type="InterPro" id="IPR001279">
    <property type="entry name" value="Metallo-B-lactamas"/>
</dbReference>
<dbReference type="PANTHER" id="PTHR42663">
    <property type="entry name" value="HYDROLASE C777.06C-RELATED-RELATED"/>
    <property type="match status" value="1"/>
</dbReference>
<proteinExistence type="predicted"/>
<gene>
    <name evidence="2" type="ORF">K1718_15015</name>
</gene>
<sequence length="278" mass="30655">MTVTATILGCGSSGGVPRIGNDWGDCDPGEPRNRRLRCAILVEKRVDNKCTTVLIDTGPDLRHQLLAANVQNVDAVLYTHAHADHVHGIDDLRGFWVKSGKKTNVYMDLETYGRVHSAFSYCFETPKGSNYPPILEHQPIQIGKPIEVSGAGGTISFEPIEVVHGEINALGFKTSGLAYVPDVSDIPEKSEKALKDLNILVLDCLRRRPHPSHFCLQVSLEWTKRLAPKKAVFTNLHNDLDYRTLCDELPAGIEPAYDGLQLVLDDAHDEFALSDYAG</sequence>
<dbReference type="Proteomes" id="UP001209803">
    <property type="component" value="Chromosome"/>
</dbReference>
<dbReference type="EMBL" id="CP120863">
    <property type="protein sequence ID" value="WFE87479.1"/>
    <property type="molecule type" value="Genomic_DNA"/>
</dbReference>
<dbReference type="Pfam" id="PF12706">
    <property type="entry name" value="Lactamase_B_2"/>
    <property type="match status" value="1"/>
</dbReference>
<feature type="domain" description="Metallo-beta-lactamase" evidence="1">
    <location>
        <begin position="51"/>
        <end position="234"/>
    </location>
</feature>
<evidence type="ECO:0000313" key="3">
    <source>
        <dbReference type="Proteomes" id="UP001209803"/>
    </source>
</evidence>
<dbReference type="Gene3D" id="3.60.15.10">
    <property type="entry name" value="Ribonuclease Z/Hydroxyacylglutathione hydrolase-like"/>
    <property type="match status" value="1"/>
</dbReference>
<evidence type="ECO:0000259" key="1">
    <source>
        <dbReference type="Pfam" id="PF12706"/>
    </source>
</evidence>
<keyword evidence="3" id="KW-1185">Reference proteome</keyword>
<evidence type="ECO:0000313" key="2">
    <source>
        <dbReference type="EMBL" id="WFE87479.1"/>
    </source>
</evidence>
<dbReference type="InterPro" id="IPR036866">
    <property type="entry name" value="RibonucZ/Hydroxyglut_hydro"/>
</dbReference>